<evidence type="ECO:0000313" key="1">
    <source>
        <dbReference type="EMBL" id="QQK08321.1"/>
    </source>
</evidence>
<keyword evidence="2" id="KW-1185">Reference proteome</keyword>
<name>A0AC61MZK0_9FIRM</name>
<protein>
    <submittedName>
        <fullName evidence="1">Uncharacterized protein</fullName>
    </submittedName>
</protein>
<accession>A0AC61MZK0</accession>
<organism evidence="1 2">
    <name type="scientific">Miniphocaeibacter halophilus</name>
    <dbReference type="NCBI Taxonomy" id="2931922"/>
    <lineage>
        <taxon>Bacteria</taxon>
        <taxon>Bacillati</taxon>
        <taxon>Bacillota</taxon>
        <taxon>Tissierellia</taxon>
        <taxon>Tissierellales</taxon>
        <taxon>Peptoniphilaceae</taxon>
        <taxon>Miniphocaeibacter</taxon>
    </lineage>
</organism>
<evidence type="ECO:0000313" key="2">
    <source>
        <dbReference type="Proteomes" id="UP000595814"/>
    </source>
</evidence>
<reference evidence="1 2" key="1">
    <citation type="journal article" date="2022" name="Int. J. Syst. Evol. Microbiol.">
        <title>Miniphocaeibacter halophilus sp. nov., an ammonium-tolerant acetate-producing bacterium isolated from a biogas system.</title>
        <authorList>
            <person name="Schnurer A."/>
            <person name="Singh A."/>
            <person name="Bi S."/>
            <person name="Qiao W."/>
            <person name="Westerholm M."/>
        </authorList>
    </citation>
    <scope>NUCLEOTIDE SEQUENCE [LARGE SCALE GENOMIC DNA]</scope>
    <source>
        <strain evidence="1 2">AMB_01</strain>
    </source>
</reference>
<dbReference type="Proteomes" id="UP000595814">
    <property type="component" value="Chromosome"/>
</dbReference>
<sequence>MKSLIRAERKRVLNRNIFILIIAIITLFSVISGLMGLNAYKVDYGNKILYTAKENLRRSKKESKYTFLDKEFISSLKDKNIDNIQFYKNIDKILVKNYDLISYSELTESRAKDFYNKRLINIKKNLEGDTEKDYSKKDIKYLLQKANKTKKPIQMDYAEGWKNINRDLGTLILLLIIISSIVILQIFGKIDKFNMDELSRATRKGNMELSIAKVIVAIKISLIIYFTGILILLIVNGIIYGFEGFSMPIQSNPTYLYSVFKINYLQQFLINISLGLVALLFLVGFVLFVTAVTKNLLTGGVITVFFWALLFVFEMLKDYEINHYFANFLPIKMTDFTMHYNANDIYKVFDNRYNSIIWTIMVTILISIILFILSYLIYVFRQKKERT</sequence>
<gene>
    <name evidence="1" type="ORF">JFY71_01910</name>
</gene>
<dbReference type="EMBL" id="CP066744">
    <property type="protein sequence ID" value="QQK08321.1"/>
    <property type="molecule type" value="Genomic_DNA"/>
</dbReference>
<proteinExistence type="predicted"/>